<protein>
    <submittedName>
        <fullName evidence="2">Uncharacterized protein</fullName>
    </submittedName>
</protein>
<accession>A0A9D5AMV7</accession>
<feature type="region of interest" description="Disordered" evidence="1">
    <location>
        <begin position="137"/>
        <end position="170"/>
    </location>
</feature>
<comment type="caution">
    <text evidence="2">The sequence shown here is derived from an EMBL/GenBank/DDBJ whole genome shotgun (WGS) entry which is preliminary data.</text>
</comment>
<proteinExistence type="predicted"/>
<feature type="region of interest" description="Disordered" evidence="1">
    <location>
        <begin position="96"/>
        <end position="120"/>
    </location>
</feature>
<feature type="compositionally biased region" description="Acidic residues" evidence="1">
    <location>
        <begin position="137"/>
        <end position="151"/>
    </location>
</feature>
<keyword evidence="3" id="KW-1185">Reference proteome</keyword>
<evidence type="ECO:0000256" key="1">
    <source>
        <dbReference type="SAM" id="MobiDB-lite"/>
    </source>
</evidence>
<organism evidence="2 3">
    <name type="scientific">Pisum sativum</name>
    <name type="common">Garden pea</name>
    <name type="synonym">Lathyrus oleraceus</name>
    <dbReference type="NCBI Taxonomy" id="3888"/>
    <lineage>
        <taxon>Eukaryota</taxon>
        <taxon>Viridiplantae</taxon>
        <taxon>Streptophyta</taxon>
        <taxon>Embryophyta</taxon>
        <taxon>Tracheophyta</taxon>
        <taxon>Spermatophyta</taxon>
        <taxon>Magnoliopsida</taxon>
        <taxon>eudicotyledons</taxon>
        <taxon>Gunneridae</taxon>
        <taxon>Pentapetalae</taxon>
        <taxon>rosids</taxon>
        <taxon>fabids</taxon>
        <taxon>Fabales</taxon>
        <taxon>Fabaceae</taxon>
        <taxon>Papilionoideae</taxon>
        <taxon>50 kb inversion clade</taxon>
        <taxon>NPAAA clade</taxon>
        <taxon>Hologalegina</taxon>
        <taxon>IRL clade</taxon>
        <taxon>Fabeae</taxon>
        <taxon>Lathyrus</taxon>
    </lineage>
</organism>
<evidence type="ECO:0000313" key="3">
    <source>
        <dbReference type="Proteomes" id="UP001058974"/>
    </source>
</evidence>
<feature type="compositionally biased region" description="Basic and acidic residues" evidence="1">
    <location>
        <begin position="152"/>
        <end position="161"/>
    </location>
</feature>
<dbReference type="EMBL" id="JAMSHJ010000005">
    <property type="protein sequence ID" value="KAI5413076.1"/>
    <property type="molecule type" value="Genomic_DNA"/>
</dbReference>
<evidence type="ECO:0000313" key="2">
    <source>
        <dbReference type="EMBL" id="KAI5413076.1"/>
    </source>
</evidence>
<dbReference type="Proteomes" id="UP001058974">
    <property type="component" value="Chromosome 5"/>
</dbReference>
<sequence>MDVGQFSLSPTVRQRTSTSASEWCKRYGSQTPNMKLIDIKMYSLTCSSSGCEFKWGTFQHVVKGETQPNLVFDGEDLSWLDVDIASGVAQPISNTRRKASLHKEVQPTPPQSLPPFSSRSMSRTKEVVVVEGIDVDQEYIKEDEEEVDNENEEKSSGKENSDEYLNFYVA</sequence>
<dbReference type="Gramene" id="Psat05G0763000-T1">
    <property type="protein sequence ID" value="KAI5413076.1"/>
    <property type="gene ID" value="KIW84_057630"/>
</dbReference>
<reference evidence="2 3" key="1">
    <citation type="journal article" date="2022" name="Nat. Genet.">
        <title>Improved pea reference genome and pan-genome highlight genomic features and evolutionary characteristics.</title>
        <authorList>
            <person name="Yang T."/>
            <person name="Liu R."/>
            <person name="Luo Y."/>
            <person name="Hu S."/>
            <person name="Wang D."/>
            <person name="Wang C."/>
            <person name="Pandey M.K."/>
            <person name="Ge S."/>
            <person name="Xu Q."/>
            <person name="Li N."/>
            <person name="Li G."/>
            <person name="Huang Y."/>
            <person name="Saxena R.K."/>
            <person name="Ji Y."/>
            <person name="Li M."/>
            <person name="Yan X."/>
            <person name="He Y."/>
            <person name="Liu Y."/>
            <person name="Wang X."/>
            <person name="Xiang C."/>
            <person name="Varshney R.K."/>
            <person name="Ding H."/>
            <person name="Gao S."/>
            <person name="Zong X."/>
        </authorList>
    </citation>
    <scope>NUCLEOTIDE SEQUENCE [LARGE SCALE GENOMIC DNA]</scope>
    <source>
        <strain evidence="2 3">cv. Zhongwan 6</strain>
    </source>
</reference>
<name>A0A9D5AMV7_PEA</name>
<dbReference type="AlphaFoldDB" id="A0A9D5AMV7"/>
<gene>
    <name evidence="2" type="ORF">KIW84_057630</name>
</gene>